<sequence>MVRIHVTQIHEGDTLIKDIFNDKGLLVLSAGTVMKHRDIALLIRHHMDMVDIEARPLTNEEAVSPSQINVPPSSNHNVHGELQKGYMEAIRNVDSIFQDVIQHGFLQDELVQSSITPLIQQMEKQRDVVSLLLLLDSKDNYTYQHSVQVGMLSYYLAKWMHYGEEDAERICKAGFLHDIGKSRIHKSILLKPGQLTSSEFEEMKSHTVIGYEIIRSSYSDNWLAMAALQHHERLDGSGYPYGAAEQEIHPTARIIAVADVYSSMTSTRIYRDKQDLFTVLKELDSMSYSGLDPHIVHTFIRHMLPNFIHKQARLSDGRTGTIIMNHQTEFFRPLVQIDNRFVDLTQCRDLHIEEVCM</sequence>
<gene>
    <name evidence="2" type="ORF">PBLR_13807</name>
</gene>
<dbReference type="InterPro" id="IPR003607">
    <property type="entry name" value="HD/PDEase_dom"/>
</dbReference>
<dbReference type="Gene3D" id="1.10.3210.10">
    <property type="entry name" value="Hypothetical protein af1432"/>
    <property type="match status" value="1"/>
</dbReference>
<dbReference type="AlphaFoldDB" id="A0A383RE77"/>
<dbReference type="InterPro" id="IPR037522">
    <property type="entry name" value="HD_GYP_dom"/>
</dbReference>
<feature type="domain" description="HD-GYP" evidence="1">
    <location>
        <begin position="120"/>
        <end position="315"/>
    </location>
</feature>
<reference evidence="3" key="1">
    <citation type="submission" date="2018-08" db="EMBL/GenBank/DDBJ databases">
        <authorList>
            <person name="Chevrot R."/>
        </authorList>
    </citation>
    <scope>NUCLEOTIDE SEQUENCE [LARGE SCALE GENOMIC DNA]</scope>
</reference>
<evidence type="ECO:0000313" key="2">
    <source>
        <dbReference type="EMBL" id="SYX85385.1"/>
    </source>
</evidence>
<dbReference type="Pfam" id="PF13487">
    <property type="entry name" value="HD_5"/>
    <property type="match status" value="1"/>
</dbReference>
<dbReference type="Proteomes" id="UP000304148">
    <property type="component" value="Chromosome"/>
</dbReference>
<evidence type="ECO:0000259" key="1">
    <source>
        <dbReference type="PROSITE" id="PS51832"/>
    </source>
</evidence>
<dbReference type="PANTHER" id="PTHR43155">
    <property type="entry name" value="CYCLIC DI-GMP PHOSPHODIESTERASE PA4108-RELATED"/>
    <property type="match status" value="1"/>
</dbReference>
<name>A0A383RE77_PAEAL</name>
<dbReference type="PROSITE" id="PS51832">
    <property type="entry name" value="HD_GYP"/>
    <property type="match status" value="1"/>
</dbReference>
<dbReference type="NCBIfam" id="TIGR00277">
    <property type="entry name" value="HDIG"/>
    <property type="match status" value="1"/>
</dbReference>
<dbReference type="SMART" id="SM00471">
    <property type="entry name" value="HDc"/>
    <property type="match status" value="1"/>
</dbReference>
<evidence type="ECO:0000313" key="3">
    <source>
        <dbReference type="Proteomes" id="UP000304148"/>
    </source>
</evidence>
<proteinExistence type="predicted"/>
<protein>
    <submittedName>
        <fullName evidence="2">HDIG domain-containing protein</fullName>
    </submittedName>
</protein>
<dbReference type="EMBL" id="LS992241">
    <property type="protein sequence ID" value="SYX85385.1"/>
    <property type="molecule type" value="Genomic_DNA"/>
</dbReference>
<organism evidence="2 3">
    <name type="scientific">Paenibacillus alvei</name>
    <name type="common">Bacillus alvei</name>
    <dbReference type="NCBI Taxonomy" id="44250"/>
    <lineage>
        <taxon>Bacteria</taxon>
        <taxon>Bacillati</taxon>
        <taxon>Bacillota</taxon>
        <taxon>Bacilli</taxon>
        <taxon>Bacillales</taxon>
        <taxon>Paenibacillaceae</taxon>
        <taxon>Paenibacillus</taxon>
    </lineage>
</organism>
<accession>A0A383RE77</accession>
<dbReference type="PANTHER" id="PTHR43155:SF2">
    <property type="entry name" value="CYCLIC DI-GMP PHOSPHODIESTERASE PA4108"/>
    <property type="match status" value="1"/>
</dbReference>
<dbReference type="InterPro" id="IPR006675">
    <property type="entry name" value="HDIG_dom"/>
</dbReference>
<dbReference type="SUPFAM" id="SSF109604">
    <property type="entry name" value="HD-domain/PDEase-like"/>
    <property type="match status" value="1"/>
</dbReference>
<dbReference type="CDD" id="cd00077">
    <property type="entry name" value="HDc"/>
    <property type="match status" value="1"/>
</dbReference>